<dbReference type="UniPathway" id="UPA00070">
    <property type="reaction ID" value="UER00120"/>
</dbReference>
<feature type="active site" description="For OMPdecase activity" evidence="9">
    <location>
        <position position="67"/>
    </location>
</feature>
<feature type="binding site" evidence="10">
    <location>
        <position position="187"/>
    </location>
    <ligand>
        <name>substrate</name>
    </ligand>
</feature>
<dbReference type="PANTHER" id="PTHR32119">
    <property type="entry name" value="OROTIDINE 5'-PHOSPHATE DECARBOXYLASE"/>
    <property type="match status" value="1"/>
</dbReference>
<dbReference type="GO" id="GO:0004590">
    <property type="term" value="F:orotidine-5'-phosphate decarboxylase activity"/>
    <property type="evidence" value="ECO:0007669"/>
    <property type="project" value="UniProtKB-EC"/>
</dbReference>
<dbReference type="GO" id="GO:0005829">
    <property type="term" value="C:cytosol"/>
    <property type="evidence" value="ECO:0007669"/>
    <property type="project" value="TreeGrafter"/>
</dbReference>
<feature type="binding site" evidence="10">
    <location>
        <position position="207"/>
    </location>
    <ligand>
        <name>substrate</name>
    </ligand>
</feature>
<evidence type="ECO:0000256" key="9">
    <source>
        <dbReference type="PIRSR" id="PIRSR614732-1"/>
    </source>
</evidence>
<comment type="pathway">
    <text evidence="2 11">Pyrimidine metabolism; UMP biosynthesis via de novo pathway; UMP from orotate: step 2/2.</text>
</comment>
<feature type="binding site" evidence="10">
    <location>
        <position position="117"/>
    </location>
    <ligand>
        <name>substrate</name>
    </ligand>
</feature>
<evidence type="ECO:0000256" key="5">
    <source>
        <dbReference type="ARBA" id="ARBA00022793"/>
    </source>
</evidence>
<evidence type="ECO:0000256" key="4">
    <source>
        <dbReference type="ARBA" id="ARBA00021923"/>
    </source>
</evidence>
<dbReference type="PANTHER" id="PTHR32119:SF2">
    <property type="entry name" value="OROTIDINE 5'-PHOSPHATE DECARBOXYLASE"/>
    <property type="match status" value="1"/>
</dbReference>
<dbReference type="Proteomes" id="UP000236845">
    <property type="component" value="Unassembled WGS sequence"/>
</dbReference>
<dbReference type="InterPro" id="IPR013785">
    <property type="entry name" value="Aldolase_TIM"/>
</dbReference>
<dbReference type="InterPro" id="IPR018089">
    <property type="entry name" value="OMPdecase_AS"/>
</dbReference>
<feature type="binding site" evidence="10">
    <location>
        <position position="208"/>
    </location>
    <ligand>
        <name>substrate</name>
    </ligand>
</feature>
<proteinExistence type="inferred from homology"/>
<feature type="binding site" evidence="10">
    <location>
        <position position="34"/>
    </location>
    <ligand>
        <name>substrate</name>
    </ligand>
</feature>
<dbReference type="GO" id="GO:0006207">
    <property type="term" value="P:'de novo' pyrimidine nucleobase biosynthetic process"/>
    <property type="evidence" value="ECO:0007669"/>
    <property type="project" value="InterPro"/>
</dbReference>
<name>A0A2H0YPV6_9BACT</name>
<dbReference type="PROSITE" id="PS00156">
    <property type="entry name" value="OMPDECASE"/>
    <property type="match status" value="1"/>
</dbReference>
<protein>
    <recommendedName>
        <fullName evidence="4 11">Orotidine 5'-phosphate decarboxylase</fullName>
        <ecNumber evidence="3 11">4.1.1.23</ecNumber>
    </recommendedName>
</protein>
<dbReference type="AlphaFoldDB" id="A0A2H0YPV6"/>
<evidence type="ECO:0000256" key="6">
    <source>
        <dbReference type="ARBA" id="ARBA00022975"/>
    </source>
</evidence>
<comment type="catalytic activity">
    <reaction evidence="8 11">
        <text>orotidine 5'-phosphate + H(+) = UMP + CO2</text>
        <dbReference type="Rhea" id="RHEA:11596"/>
        <dbReference type="ChEBI" id="CHEBI:15378"/>
        <dbReference type="ChEBI" id="CHEBI:16526"/>
        <dbReference type="ChEBI" id="CHEBI:57538"/>
        <dbReference type="ChEBI" id="CHEBI:57865"/>
        <dbReference type="EC" id="4.1.1.23"/>
    </reaction>
</comment>
<keyword evidence="6 11" id="KW-0665">Pyrimidine biosynthesis</keyword>
<dbReference type="SUPFAM" id="SSF51366">
    <property type="entry name" value="Ribulose-phoshate binding barrel"/>
    <property type="match status" value="1"/>
</dbReference>
<feature type="binding site" evidence="10">
    <location>
        <position position="12"/>
    </location>
    <ligand>
        <name>substrate</name>
    </ligand>
</feature>
<dbReference type="GO" id="GO:0044205">
    <property type="term" value="P:'de novo' UMP biosynthetic process"/>
    <property type="evidence" value="ECO:0007669"/>
    <property type="project" value="UniProtKB-UniPathway"/>
</dbReference>
<dbReference type="NCBIfam" id="NF001273">
    <property type="entry name" value="PRK00230.1"/>
    <property type="match status" value="1"/>
</dbReference>
<dbReference type="CDD" id="cd04725">
    <property type="entry name" value="OMP_decarboxylase_like"/>
    <property type="match status" value="1"/>
</dbReference>
<dbReference type="EMBL" id="PEXW01000066">
    <property type="protein sequence ID" value="PIS40508.1"/>
    <property type="molecule type" value="Genomic_DNA"/>
</dbReference>
<feature type="domain" description="Orotidine 5'-phosphate decarboxylase" evidence="12">
    <location>
        <begin position="6"/>
        <end position="227"/>
    </location>
</feature>
<evidence type="ECO:0000256" key="1">
    <source>
        <dbReference type="ARBA" id="ARBA00002356"/>
    </source>
</evidence>
<feature type="binding site" evidence="10">
    <location>
        <position position="178"/>
    </location>
    <ligand>
        <name>substrate</name>
    </ligand>
</feature>
<evidence type="ECO:0000256" key="3">
    <source>
        <dbReference type="ARBA" id="ARBA00012321"/>
    </source>
</evidence>
<dbReference type="InterPro" id="IPR001754">
    <property type="entry name" value="OMPdeCOase_dom"/>
</dbReference>
<comment type="similarity">
    <text evidence="11">Belongs to the OMP decarboxylase family.</text>
</comment>
<dbReference type="SMART" id="SM00934">
    <property type="entry name" value="OMPdecase"/>
    <property type="match status" value="1"/>
</dbReference>
<reference evidence="14" key="1">
    <citation type="submission" date="2017-09" db="EMBL/GenBank/DDBJ databases">
        <title>Depth-based differentiation of microbial function through sediment-hosted aquifers and enrichment of novel symbionts in the deep terrestrial subsurface.</title>
        <authorList>
            <person name="Probst A.J."/>
            <person name="Ladd B."/>
            <person name="Jarett J.K."/>
            <person name="Geller-Mcgrath D.E."/>
            <person name="Sieber C.M.K."/>
            <person name="Emerson J.B."/>
            <person name="Anantharaman K."/>
            <person name="Thomas B.C."/>
            <person name="Malmstrom R."/>
            <person name="Stieglmeier M."/>
            <person name="Klingl A."/>
            <person name="Woyke T."/>
            <person name="Ryan C.M."/>
            <person name="Banfield J.F."/>
        </authorList>
    </citation>
    <scope>NUCLEOTIDE SEQUENCE [LARGE SCALE GENOMIC DNA]</scope>
</reference>
<gene>
    <name evidence="13" type="ORF">COT26_02935</name>
</gene>
<comment type="function">
    <text evidence="1">Catalyzes the decarboxylation of orotidine 5'-monophosphate (OMP) to uridine 5'-monophosphate (UMP).</text>
</comment>
<evidence type="ECO:0000256" key="2">
    <source>
        <dbReference type="ARBA" id="ARBA00004861"/>
    </source>
</evidence>
<feature type="active site" description="For OMPdecase activity" evidence="9">
    <location>
        <position position="62"/>
    </location>
</feature>
<dbReference type="NCBIfam" id="TIGR01740">
    <property type="entry name" value="pyrF"/>
    <property type="match status" value="1"/>
</dbReference>
<keyword evidence="5 11" id="KW-0210">Decarboxylase</keyword>
<dbReference type="Gene3D" id="3.20.20.70">
    <property type="entry name" value="Aldolase class I"/>
    <property type="match status" value="1"/>
</dbReference>
<organism evidence="13 14">
    <name type="scientific">Candidatus Kerfeldbacteria bacterium CG08_land_8_20_14_0_20_43_14</name>
    <dbReference type="NCBI Taxonomy" id="2014246"/>
    <lineage>
        <taxon>Bacteria</taxon>
        <taxon>Candidatus Kerfeldiibacteriota</taxon>
    </lineage>
</organism>
<comment type="caution">
    <text evidence="13">The sequence shown here is derived from an EMBL/GenBank/DDBJ whole genome shotgun (WGS) entry which is preliminary data.</text>
</comment>
<dbReference type="InterPro" id="IPR014732">
    <property type="entry name" value="OMPdecase"/>
</dbReference>
<evidence type="ECO:0000313" key="14">
    <source>
        <dbReference type="Proteomes" id="UP000236845"/>
    </source>
</evidence>
<evidence type="ECO:0000256" key="7">
    <source>
        <dbReference type="ARBA" id="ARBA00023239"/>
    </source>
</evidence>
<dbReference type="Pfam" id="PF00215">
    <property type="entry name" value="OMPdecase"/>
    <property type="match status" value="1"/>
</dbReference>
<evidence type="ECO:0000256" key="8">
    <source>
        <dbReference type="ARBA" id="ARBA00049157"/>
    </source>
</evidence>
<evidence type="ECO:0000256" key="10">
    <source>
        <dbReference type="PIRSR" id="PIRSR614732-2"/>
    </source>
</evidence>
<dbReference type="EC" id="4.1.1.23" evidence="3 11"/>
<accession>A0A2H0YPV6</accession>
<evidence type="ECO:0000313" key="13">
    <source>
        <dbReference type="EMBL" id="PIS40508.1"/>
    </source>
</evidence>
<sequence length="235" mass="24847">METKGRIIVALDVDSLEKAKPLVESLAPYVDCFKVGLELLTAVGAPIVIDFIHTLGGRVFLDGKFDDIPNTVGKASKVVAGFGVKLFNVHASAGKKSIEAAVANRGDSGVLGVTVLTSIDEEECISIFGARPNIKVLKFSRMLFKAGANGIICSPQELQFLGTQPELDGLSKMTPGIRPLWAALNDQKRIMTPAEAIEAGATAVIIGRPITNPPEEIGSPVDAVKKITEEIASVL</sequence>
<keyword evidence="7 11" id="KW-0456">Lyase</keyword>
<evidence type="ECO:0000259" key="12">
    <source>
        <dbReference type="SMART" id="SM00934"/>
    </source>
</evidence>
<dbReference type="InterPro" id="IPR011060">
    <property type="entry name" value="RibuloseP-bd_barrel"/>
</dbReference>
<evidence type="ECO:0000256" key="11">
    <source>
        <dbReference type="RuleBase" id="RU000512"/>
    </source>
</evidence>
<feature type="active site" description="For OMPdecase activity" evidence="9">
    <location>
        <position position="64"/>
    </location>
</feature>